<accession>A0A1C5GR22</accession>
<feature type="domain" description="GmrSD restriction endonucleases C-terminal" evidence="1">
    <location>
        <begin position="83"/>
        <end position="195"/>
    </location>
</feature>
<keyword evidence="3" id="KW-1185">Reference proteome</keyword>
<dbReference type="PANTHER" id="PTHR24094">
    <property type="entry name" value="SECRETED PROTEIN"/>
    <property type="match status" value="1"/>
</dbReference>
<dbReference type="Pfam" id="PF07510">
    <property type="entry name" value="GmrSD_C"/>
    <property type="match status" value="1"/>
</dbReference>
<reference evidence="2 3" key="1">
    <citation type="submission" date="2016-06" db="EMBL/GenBank/DDBJ databases">
        <authorList>
            <person name="Kjaerup R.B."/>
            <person name="Dalgaard T.S."/>
            <person name="Juul-Madsen H.R."/>
        </authorList>
    </citation>
    <scope>NUCLEOTIDE SEQUENCE [LARGE SCALE GENOMIC DNA]</scope>
    <source>
        <strain evidence="2 3">DSM 45097</strain>
    </source>
</reference>
<gene>
    <name evidence="2" type="ORF">GA0074704_0338</name>
</gene>
<dbReference type="AlphaFoldDB" id="A0A1C5GR22"/>
<dbReference type="InterPro" id="IPR011089">
    <property type="entry name" value="GmrSD_C"/>
</dbReference>
<evidence type="ECO:0000313" key="3">
    <source>
        <dbReference type="Proteomes" id="UP000198210"/>
    </source>
</evidence>
<dbReference type="PANTHER" id="PTHR24094:SF15">
    <property type="entry name" value="AMP-DEPENDENT SYNTHETASE_LIGASE DOMAIN-CONTAINING PROTEIN-RELATED"/>
    <property type="match status" value="1"/>
</dbReference>
<evidence type="ECO:0000259" key="1">
    <source>
        <dbReference type="Pfam" id="PF07510"/>
    </source>
</evidence>
<protein>
    <recommendedName>
        <fullName evidence="1">GmrSD restriction endonucleases C-terminal domain-containing protein</fullName>
    </recommendedName>
</protein>
<dbReference type="EMBL" id="LT607751">
    <property type="protein sequence ID" value="SCG36239.1"/>
    <property type="molecule type" value="Genomic_DNA"/>
</dbReference>
<proteinExistence type="predicted"/>
<organism evidence="2 3">
    <name type="scientific">Micromonospora siamensis</name>
    <dbReference type="NCBI Taxonomy" id="299152"/>
    <lineage>
        <taxon>Bacteria</taxon>
        <taxon>Bacillati</taxon>
        <taxon>Actinomycetota</taxon>
        <taxon>Actinomycetes</taxon>
        <taxon>Micromonosporales</taxon>
        <taxon>Micromonosporaceae</taxon>
        <taxon>Micromonospora</taxon>
    </lineage>
</organism>
<sequence length="200" mass="22431">MAVTLAFGVAGCVPVEVDQPEATPTVNGNVRTQLDQLTVAKETTMRGYSRDRFPHWRDTGTNCDVRDSVLKRDGKNIKLSGCNVVGGRWESVYDGKVLTDPIEVDIDHTVPLAEAWRTGAAEWDDAKRGNFANDLTRPQLIAVSRTSNRAKGDQDPAQWKPPSRSYWCTYAERWVTVKHYWRLTVTSTEKSALADMLEEC</sequence>
<name>A0A1C5GR22_9ACTN</name>
<dbReference type="Proteomes" id="UP000198210">
    <property type="component" value="Chromosome I"/>
</dbReference>
<evidence type="ECO:0000313" key="2">
    <source>
        <dbReference type="EMBL" id="SCG36239.1"/>
    </source>
</evidence>